<accession>A0ABP9PAM1</accession>
<feature type="signal peptide" evidence="2">
    <location>
        <begin position="1"/>
        <end position="26"/>
    </location>
</feature>
<dbReference type="RefSeq" id="WP_345737192.1">
    <property type="nucleotide sequence ID" value="NZ_BAABIA010000006.1"/>
</dbReference>
<dbReference type="Proteomes" id="UP001499852">
    <property type="component" value="Unassembled WGS sequence"/>
</dbReference>
<organism evidence="3 4">
    <name type="scientific">Prosthecobacter algae</name>
    <dbReference type="NCBI Taxonomy" id="1144682"/>
    <lineage>
        <taxon>Bacteria</taxon>
        <taxon>Pseudomonadati</taxon>
        <taxon>Verrucomicrobiota</taxon>
        <taxon>Verrucomicrobiia</taxon>
        <taxon>Verrucomicrobiales</taxon>
        <taxon>Verrucomicrobiaceae</taxon>
        <taxon>Prosthecobacter</taxon>
    </lineage>
</organism>
<comment type="caution">
    <text evidence="3">The sequence shown here is derived from an EMBL/GenBank/DDBJ whole genome shotgun (WGS) entry which is preliminary data.</text>
</comment>
<feature type="compositionally biased region" description="Low complexity" evidence="1">
    <location>
        <begin position="206"/>
        <end position="223"/>
    </location>
</feature>
<keyword evidence="2" id="KW-0732">Signal</keyword>
<feature type="region of interest" description="Disordered" evidence="1">
    <location>
        <begin position="191"/>
        <end position="260"/>
    </location>
</feature>
<proteinExistence type="predicted"/>
<evidence type="ECO:0000256" key="2">
    <source>
        <dbReference type="SAM" id="SignalP"/>
    </source>
</evidence>
<sequence length="260" mass="26393">MNFSSVDVVALSRAVLAAAAASVVVACTAPQASSGPDAEVFQLSEAQMRARFPKVQNIGVVEISGAKIKSRPASSGAADLEYLATGGAMLVKKVESPILAQAPEILVTPEAAILQGSQAMVKHNGRLITSEGDSTKITIDGTQVKVDGPHIIRDLASGKTTLMGGATAPTAEAPQEPVAATLADVAKAAPKTAEKPVVRPVPPAAVKPSAPAAAAVSKPVAAKPKPRPAPAPKVVAKPAAKPAPQVDRKELLNLMRAPTE</sequence>
<gene>
    <name evidence="3" type="ORF">GCM10023213_30030</name>
</gene>
<evidence type="ECO:0000256" key="1">
    <source>
        <dbReference type="SAM" id="MobiDB-lite"/>
    </source>
</evidence>
<dbReference type="EMBL" id="BAABIA010000006">
    <property type="protein sequence ID" value="GAA5143040.1"/>
    <property type="molecule type" value="Genomic_DNA"/>
</dbReference>
<feature type="chain" id="PRO_5045471846" description="FecR protein domain-containing protein" evidence="2">
    <location>
        <begin position="27"/>
        <end position="260"/>
    </location>
</feature>
<reference evidence="4" key="1">
    <citation type="journal article" date="2019" name="Int. J. Syst. Evol. Microbiol.">
        <title>The Global Catalogue of Microorganisms (GCM) 10K type strain sequencing project: providing services to taxonomists for standard genome sequencing and annotation.</title>
        <authorList>
            <consortium name="The Broad Institute Genomics Platform"/>
            <consortium name="The Broad Institute Genome Sequencing Center for Infectious Disease"/>
            <person name="Wu L."/>
            <person name="Ma J."/>
        </authorList>
    </citation>
    <scope>NUCLEOTIDE SEQUENCE [LARGE SCALE GENOMIC DNA]</scope>
    <source>
        <strain evidence="4">JCM 18053</strain>
    </source>
</reference>
<protein>
    <recommendedName>
        <fullName evidence="5">FecR protein domain-containing protein</fullName>
    </recommendedName>
</protein>
<name>A0ABP9PAM1_9BACT</name>
<evidence type="ECO:0000313" key="4">
    <source>
        <dbReference type="Proteomes" id="UP001499852"/>
    </source>
</evidence>
<evidence type="ECO:0000313" key="3">
    <source>
        <dbReference type="EMBL" id="GAA5143040.1"/>
    </source>
</evidence>
<keyword evidence="4" id="KW-1185">Reference proteome</keyword>
<evidence type="ECO:0008006" key="5">
    <source>
        <dbReference type="Google" id="ProtNLM"/>
    </source>
</evidence>
<feature type="compositionally biased region" description="Low complexity" evidence="1">
    <location>
        <begin position="232"/>
        <end position="244"/>
    </location>
</feature>